<reference evidence="10 11" key="1">
    <citation type="journal article" date="2018" name="Mol. Biol. Evol.">
        <title>Broad Genomic Sampling Reveals a Smut Pathogenic Ancestry of the Fungal Clade Ustilaginomycotina.</title>
        <authorList>
            <person name="Kijpornyongpan T."/>
            <person name="Mondo S.J."/>
            <person name="Barry K."/>
            <person name="Sandor L."/>
            <person name="Lee J."/>
            <person name="Lipzen A."/>
            <person name="Pangilinan J."/>
            <person name="LaButti K."/>
            <person name="Hainaut M."/>
            <person name="Henrissat B."/>
            <person name="Grigoriev I.V."/>
            <person name="Spatafora J.W."/>
            <person name="Aime M.C."/>
        </authorList>
    </citation>
    <scope>NUCLEOTIDE SEQUENCE [LARGE SCALE GENOMIC DNA]</scope>
    <source>
        <strain evidence="10 11">MCA 3882</strain>
    </source>
</reference>
<dbReference type="PROSITE" id="PS50920">
    <property type="entry name" value="SOLCAR"/>
    <property type="match status" value="3"/>
</dbReference>
<dbReference type="InParanoid" id="A0A316VQN2"/>
<keyword evidence="3 9" id="KW-0813">Transport</keyword>
<dbReference type="Proteomes" id="UP000245771">
    <property type="component" value="Unassembled WGS sequence"/>
</dbReference>
<evidence type="ECO:0000256" key="8">
    <source>
        <dbReference type="PROSITE-ProRule" id="PRU00282"/>
    </source>
</evidence>
<keyword evidence="5" id="KW-0677">Repeat</keyword>
<dbReference type="Pfam" id="PF00153">
    <property type="entry name" value="Mito_carr"/>
    <property type="match status" value="3"/>
</dbReference>
<evidence type="ECO:0000256" key="4">
    <source>
        <dbReference type="ARBA" id="ARBA00022692"/>
    </source>
</evidence>
<accession>A0A316VQN2</accession>
<dbReference type="AlphaFoldDB" id="A0A316VQN2"/>
<proteinExistence type="inferred from homology"/>
<evidence type="ECO:0000313" key="10">
    <source>
        <dbReference type="EMBL" id="PWN37805.1"/>
    </source>
</evidence>
<dbReference type="GeneID" id="37019362"/>
<dbReference type="Gene3D" id="1.50.40.10">
    <property type="entry name" value="Mitochondrial carrier domain"/>
    <property type="match status" value="1"/>
</dbReference>
<gene>
    <name evidence="10" type="ORF">FA14DRAFT_153161</name>
</gene>
<dbReference type="InterPro" id="IPR018108">
    <property type="entry name" value="MCP_transmembrane"/>
</dbReference>
<evidence type="ECO:0000256" key="5">
    <source>
        <dbReference type="ARBA" id="ARBA00022737"/>
    </source>
</evidence>
<evidence type="ECO:0000256" key="2">
    <source>
        <dbReference type="ARBA" id="ARBA00006375"/>
    </source>
</evidence>
<evidence type="ECO:0000256" key="3">
    <source>
        <dbReference type="ARBA" id="ARBA00022448"/>
    </source>
</evidence>
<feature type="repeat" description="Solcar" evidence="8">
    <location>
        <begin position="54"/>
        <end position="139"/>
    </location>
</feature>
<dbReference type="OrthoDB" id="756301at2759"/>
<keyword evidence="4 8" id="KW-0812">Transmembrane</keyword>
<evidence type="ECO:0000313" key="11">
    <source>
        <dbReference type="Proteomes" id="UP000245771"/>
    </source>
</evidence>
<comment type="subcellular location">
    <subcellularLocation>
        <location evidence="1">Membrane</location>
        <topology evidence="1">Multi-pass membrane protein</topology>
    </subcellularLocation>
</comment>
<comment type="similarity">
    <text evidence="2 9">Belongs to the mitochondrial carrier (TC 2.A.29) family.</text>
</comment>
<evidence type="ECO:0000256" key="1">
    <source>
        <dbReference type="ARBA" id="ARBA00004141"/>
    </source>
</evidence>
<dbReference type="RefSeq" id="XP_025358107.1">
    <property type="nucleotide sequence ID" value="XM_025497581.1"/>
</dbReference>
<evidence type="ECO:0000256" key="6">
    <source>
        <dbReference type="ARBA" id="ARBA00022989"/>
    </source>
</evidence>
<organism evidence="10 11">
    <name type="scientific">Meira miltonrushii</name>
    <dbReference type="NCBI Taxonomy" id="1280837"/>
    <lineage>
        <taxon>Eukaryota</taxon>
        <taxon>Fungi</taxon>
        <taxon>Dikarya</taxon>
        <taxon>Basidiomycota</taxon>
        <taxon>Ustilaginomycotina</taxon>
        <taxon>Exobasidiomycetes</taxon>
        <taxon>Exobasidiales</taxon>
        <taxon>Brachybasidiaceae</taxon>
        <taxon>Meira</taxon>
    </lineage>
</organism>
<protein>
    <submittedName>
        <fullName evidence="10">Mitochondrial carrier</fullName>
    </submittedName>
</protein>
<evidence type="ECO:0000256" key="9">
    <source>
        <dbReference type="RuleBase" id="RU000488"/>
    </source>
</evidence>
<name>A0A316VQN2_9BASI</name>
<dbReference type="STRING" id="1280837.A0A316VQN2"/>
<dbReference type="PANTHER" id="PTHR45618">
    <property type="entry name" value="MITOCHONDRIAL DICARBOXYLATE CARRIER-RELATED"/>
    <property type="match status" value="1"/>
</dbReference>
<evidence type="ECO:0000256" key="7">
    <source>
        <dbReference type="ARBA" id="ARBA00023136"/>
    </source>
</evidence>
<keyword evidence="6" id="KW-1133">Transmembrane helix</keyword>
<dbReference type="SUPFAM" id="SSF103506">
    <property type="entry name" value="Mitochondrial carrier"/>
    <property type="match status" value="1"/>
</dbReference>
<dbReference type="EMBL" id="KZ819602">
    <property type="protein sequence ID" value="PWN37805.1"/>
    <property type="molecule type" value="Genomic_DNA"/>
</dbReference>
<keyword evidence="7 8" id="KW-0472">Membrane</keyword>
<feature type="repeat" description="Solcar" evidence="8">
    <location>
        <begin position="147"/>
        <end position="245"/>
    </location>
</feature>
<dbReference type="InterPro" id="IPR050391">
    <property type="entry name" value="Mito_Metabolite_Transporter"/>
</dbReference>
<keyword evidence="11" id="KW-1185">Reference proteome</keyword>
<dbReference type="InterPro" id="IPR023395">
    <property type="entry name" value="MCP_dom_sf"/>
</dbReference>
<feature type="repeat" description="Solcar" evidence="8">
    <location>
        <begin position="254"/>
        <end position="336"/>
    </location>
</feature>
<dbReference type="GO" id="GO:0016020">
    <property type="term" value="C:membrane"/>
    <property type="evidence" value="ECO:0007669"/>
    <property type="project" value="UniProtKB-SubCell"/>
</dbReference>
<sequence>MVPGTTKAVKMALNDRSRIPSDAMEEEEVAAEQVSKLQDAISKKDAKAIEQIQPHIGLTFLSAGLANAMSAASTNWADVTKVRQQLEMQRKRRSFLAVGSSMIREEGLRSMANGVTASCLREMTYSTIRMGAYENFKELYSSIVEPSSFANKLLAGATSGALGAAISTPTDLVKVRMQAPRKAPDFRPPYKNSCAAFAEIYKQGAVSEGFKGGLNNLYRGTTPNIIRACILTSTQIGSYDEIKGFFKRNLQMQEGTGLHFSSSMVAGLFCSLASQPVDVIKVRVMQDRSANAVSLVTSLLKNEGPMALYKGFGMCWARLGTHTVISLVLFERLRSLFGIKPL</sequence>